<accession>A0A7K1LJD2</accession>
<dbReference type="EMBL" id="WOGT01000004">
    <property type="protein sequence ID" value="MUN55288.1"/>
    <property type="molecule type" value="Genomic_DNA"/>
</dbReference>
<evidence type="ECO:0000313" key="1">
    <source>
        <dbReference type="EMBL" id="MUN55288.1"/>
    </source>
</evidence>
<evidence type="ECO:0000313" key="2">
    <source>
        <dbReference type="Proteomes" id="UP000462152"/>
    </source>
</evidence>
<dbReference type="OrthoDB" id="9790578at2"/>
<proteinExistence type="predicted"/>
<gene>
    <name evidence="1" type="ORF">GMA10_08725</name>
</gene>
<keyword evidence="2" id="KW-1185">Reference proteome</keyword>
<dbReference type="Proteomes" id="UP000462152">
    <property type="component" value="Unassembled WGS sequence"/>
</dbReference>
<sequence length="300" mass="35248">MWRDLAEEHRERTSVYTEPFLERRHAGRKHPVEDFLFTYYTLKPGQLRRWHPGPGVILLDATERLEWKFYRRPTDTELQTSGLSADDVEEHRNTSAILDLEDFLRTRAAAVDFTRDILERTAAKPGNFGCFGMHEWAMAYRSEENDIRHEYLDLRLGAEGTDTVVESHRIHCTHFDAFRFFQPQAVPRNELQPTREEQRHLEQPACLHANMDVYKWAYKLLPLVDSALLMDCFDLAWQIREMDMRAAPYDLTAWGYEPIAVETAHGKKQYATLQREFAERSNILRQRLLNVLISVPEPSN</sequence>
<reference evidence="1 2" key="1">
    <citation type="submission" date="2019-12" db="EMBL/GenBank/DDBJ databases">
        <authorList>
            <person name="Li J."/>
            <person name="Shi Y."/>
            <person name="Xu G."/>
            <person name="Xiao D."/>
            <person name="Ran X."/>
        </authorList>
    </citation>
    <scope>NUCLEOTIDE SEQUENCE [LARGE SCALE GENOMIC DNA]</scope>
    <source>
        <strain evidence="1 2">JCM 15915</strain>
    </source>
</reference>
<name>A0A7K1LJD2_9MICC</name>
<comment type="caution">
    <text evidence="1">The sequence shown here is derived from an EMBL/GenBank/DDBJ whole genome shotgun (WGS) entry which is preliminary data.</text>
</comment>
<protein>
    <submittedName>
        <fullName evidence="1">3-methyladenine DNA glycosylase</fullName>
    </submittedName>
</protein>
<organism evidence="1 2">
    <name type="scientific">Rothia koreensis</name>
    <dbReference type="NCBI Taxonomy" id="592378"/>
    <lineage>
        <taxon>Bacteria</taxon>
        <taxon>Bacillati</taxon>
        <taxon>Actinomycetota</taxon>
        <taxon>Actinomycetes</taxon>
        <taxon>Micrococcales</taxon>
        <taxon>Micrococcaceae</taxon>
        <taxon>Rothia</taxon>
    </lineage>
</organism>
<dbReference type="AlphaFoldDB" id="A0A7K1LJD2"/>